<name>A0A2P2Q9I1_RHIMU</name>
<reference evidence="2" key="1">
    <citation type="submission" date="2018-02" db="EMBL/GenBank/DDBJ databases">
        <title>Rhizophora mucronata_Transcriptome.</title>
        <authorList>
            <person name="Meera S.P."/>
            <person name="Sreeshan A."/>
            <person name="Augustine A."/>
        </authorList>
    </citation>
    <scope>NUCLEOTIDE SEQUENCE</scope>
    <source>
        <tissue evidence="2">Leaf</tissue>
    </source>
</reference>
<proteinExistence type="predicted"/>
<feature type="transmembrane region" description="Helical" evidence="1">
    <location>
        <begin position="6"/>
        <end position="24"/>
    </location>
</feature>
<keyword evidence="1" id="KW-0812">Transmembrane</keyword>
<accession>A0A2P2Q9I1</accession>
<protein>
    <submittedName>
        <fullName evidence="2">Uncharacterized protein</fullName>
    </submittedName>
</protein>
<evidence type="ECO:0000313" key="2">
    <source>
        <dbReference type="EMBL" id="MBX63625.1"/>
    </source>
</evidence>
<evidence type="ECO:0000256" key="1">
    <source>
        <dbReference type="SAM" id="Phobius"/>
    </source>
</evidence>
<sequence>MGISGFLFYFMSHIFPFCVLEVAWRKKRSFRRYCIENCHCIL</sequence>
<dbReference type="AlphaFoldDB" id="A0A2P2Q9I1"/>
<keyword evidence="1" id="KW-0472">Membrane</keyword>
<organism evidence="2">
    <name type="scientific">Rhizophora mucronata</name>
    <name type="common">Asiatic mangrove</name>
    <dbReference type="NCBI Taxonomy" id="61149"/>
    <lineage>
        <taxon>Eukaryota</taxon>
        <taxon>Viridiplantae</taxon>
        <taxon>Streptophyta</taxon>
        <taxon>Embryophyta</taxon>
        <taxon>Tracheophyta</taxon>
        <taxon>Spermatophyta</taxon>
        <taxon>Magnoliopsida</taxon>
        <taxon>eudicotyledons</taxon>
        <taxon>Gunneridae</taxon>
        <taxon>Pentapetalae</taxon>
        <taxon>rosids</taxon>
        <taxon>fabids</taxon>
        <taxon>Malpighiales</taxon>
        <taxon>Rhizophoraceae</taxon>
        <taxon>Rhizophora</taxon>
    </lineage>
</organism>
<dbReference type="EMBL" id="GGEC01083141">
    <property type="protein sequence ID" value="MBX63625.1"/>
    <property type="molecule type" value="Transcribed_RNA"/>
</dbReference>
<keyword evidence="1" id="KW-1133">Transmembrane helix</keyword>